<dbReference type="InterPro" id="IPR011006">
    <property type="entry name" value="CheY-like_superfamily"/>
</dbReference>
<protein>
    <submittedName>
        <fullName evidence="4">Response regulator receiver protein</fullName>
    </submittedName>
</protein>
<proteinExistence type="predicted"/>
<dbReference type="Pfam" id="PF00072">
    <property type="entry name" value="Response_reg"/>
    <property type="match status" value="1"/>
</dbReference>
<dbReference type="PANTHER" id="PTHR44591:SF3">
    <property type="entry name" value="RESPONSE REGULATORY DOMAIN-CONTAINING PROTEIN"/>
    <property type="match status" value="1"/>
</dbReference>
<keyword evidence="1 2" id="KW-0597">Phosphoprotein</keyword>
<dbReference type="OrthoDB" id="9789181at2"/>
<name>A0A0B8SZF2_9SPHI</name>
<dbReference type="PATRIC" id="fig|1229276.3.peg.3431"/>
<dbReference type="STRING" id="1229276.DI53_3318"/>
<keyword evidence="5" id="KW-1185">Reference proteome</keyword>
<dbReference type="SMART" id="SM00448">
    <property type="entry name" value="REC"/>
    <property type="match status" value="1"/>
</dbReference>
<evidence type="ECO:0000256" key="2">
    <source>
        <dbReference type="PROSITE-ProRule" id="PRU00169"/>
    </source>
</evidence>
<organism evidence="4 5">
    <name type="scientific">Sphingobacterium deserti</name>
    <dbReference type="NCBI Taxonomy" id="1229276"/>
    <lineage>
        <taxon>Bacteria</taxon>
        <taxon>Pseudomonadati</taxon>
        <taxon>Bacteroidota</taxon>
        <taxon>Sphingobacteriia</taxon>
        <taxon>Sphingobacteriales</taxon>
        <taxon>Sphingobacteriaceae</taxon>
        <taxon>Sphingobacterium</taxon>
    </lineage>
</organism>
<dbReference type="SUPFAM" id="SSF52172">
    <property type="entry name" value="CheY-like"/>
    <property type="match status" value="1"/>
</dbReference>
<feature type="domain" description="Response regulatory" evidence="3">
    <location>
        <begin position="5"/>
        <end position="119"/>
    </location>
</feature>
<reference evidence="4 5" key="2">
    <citation type="journal article" date="2015" name="PLoS ONE">
        <title>Whole-Genome Optical Mapping and Finished Genome Sequence of Sphingobacterium deserti sp. nov., a New Species Isolated from the Western Desert of China.</title>
        <authorList>
            <person name="Teng C."/>
            <person name="Zhou Z."/>
            <person name="Molnar I."/>
            <person name="Li X."/>
            <person name="Tang R."/>
            <person name="Chen M."/>
            <person name="Wang L."/>
            <person name="Su S."/>
            <person name="Zhang W."/>
            <person name="Lin M."/>
        </authorList>
    </citation>
    <scope>NUCLEOTIDE SEQUENCE [LARGE SCALE GENOMIC DNA]</scope>
    <source>
        <strain evidence="5">ACCC05744</strain>
    </source>
</reference>
<evidence type="ECO:0000313" key="5">
    <source>
        <dbReference type="Proteomes" id="UP000031802"/>
    </source>
</evidence>
<dbReference type="PROSITE" id="PS50110">
    <property type="entry name" value="RESPONSE_REGULATORY"/>
    <property type="match status" value="1"/>
</dbReference>
<dbReference type="GO" id="GO:0000160">
    <property type="term" value="P:phosphorelay signal transduction system"/>
    <property type="evidence" value="ECO:0007669"/>
    <property type="project" value="InterPro"/>
</dbReference>
<dbReference type="EMBL" id="JJMU01000062">
    <property type="protein sequence ID" value="KGE12881.1"/>
    <property type="molecule type" value="Genomic_DNA"/>
</dbReference>
<comment type="caution">
    <text evidence="4">The sequence shown here is derived from an EMBL/GenBank/DDBJ whole genome shotgun (WGS) entry which is preliminary data.</text>
</comment>
<dbReference type="AlphaFoldDB" id="A0A0B8SZF2"/>
<evidence type="ECO:0000313" key="4">
    <source>
        <dbReference type="EMBL" id="KGE12881.1"/>
    </source>
</evidence>
<dbReference type="Gene3D" id="3.40.50.2300">
    <property type="match status" value="1"/>
</dbReference>
<dbReference type="PANTHER" id="PTHR44591">
    <property type="entry name" value="STRESS RESPONSE REGULATOR PROTEIN 1"/>
    <property type="match status" value="1"/>
</dbReference>
<accession>A0A0B8SZF2</accession>
<dbReference type="InterPro" id="IPR050595">
    <property type="entry name" value="Bact_response_regulator"/>
</dbReference>
<feature type="modified residue" description="4-aspartylphosphate" evidence="2">
    <location>
        <position position="54"/>
    </location>
</feature>
<reference evidence="5" key="1">
    <citation type="submission" date="2014-04" db="EMBL/GenBank/DDBJ databases">
        <title>Whole-Genome optical mapping and complete genome sequence of Sphingobacterium deserti sp. nov., a new spaces isolated from desert in the west of China.</title>
        <authorList>
            <person name="Teng C."/>
            <person name="Zhou Z."/>
            <person name="Li X."/>
            <person name="Chen M."/>
            <person name="Lin M."/>
            <person name="Wang L."/>
            <person name="Su S."/>
            <person name="Zhang C."/>
            <person name="Zhang W."/>
        </authorList>
    </citation>
    <scope>NUCLEOTIDE SEQUENCE [LARGE SCALE GENOMIC DNA]</scope>
    <source>
        <strain evidence="5">ACCC05744</strain>
    </source>
</reference>
<dbReference type="eggNOG" id="COG0745">
    <property type="taxonomic scope" value="Bacteria"/>
</dbReference>
<gene>
    <name evidence="4" type="ORF">DI53_3318</name>
</gene>
<dbReference type="RefSeq" id="WP_037502171.1">
    <property type="nucleotide sequence ID" value="NZ_JJMU01000062.1"/>
</dbReference>
<dbReference type="Proteomes" id="UP000031802">
    <property type="component" value="Unassembled WGS sequence"/>
</dbReference>
<dbReference type="InterPro" id="IPR001789">
    <property type="entry name" value="Sig_transdc_resp-reg_receiver"/>
</dbReference>
<sequence length="123" mass="13812">MTKKKILICDDDFGIVNMLELMLEDVDAEVICETNSSAIFDRLSQERPDIFIVDLWMPVVTGDESIKFVRGEEMLKETFIICISASRNGYEVALEAGANVFLAKPFDMDELLDTVNEALKAAQ</sequence>
<evidence type="ECO:0000259" key="3">
    <source>
        <dbReference type="PROSITE" id="PS50110"/>
    </source>
</evidence>
<evidence type="ECO:0000256" key="1">
    <source>
        <dbReference type="ARBA" id="ARBA00022553"/>
    </source>
</evidence>